<dbReference type="Gene3D" id="1.10.4040.10">
    <property type="entry name" value="Penicillinase repressor domain"/>
    <property type="match status" value="1"/>
</dbReference>
<gene>
    <name evidence="5" type="ORF">IAA52_05355</name>
</gene>
<organism evidence="5 6">
    <name type="scientific">Candidatus Pullichristensenella stercorigallinarum</name>
    <dbReference type="NCBI Taxonomy" id="2840909"/>
    <lineage>
        <taxon>Bacteria</taxon>
        <taxon>Bacillati</taxon>
        <taxon>Bacillota</taxon>
        <taxon>Clostridia</taxon>
        <taxon>Candidatus Pullichristensenella</taxon>
    </lineage>
</organism>
<dbReference type="Pfam" id="PF03965">
    <property type="entry name" value="Penicillinase_R"/>
    <property type="match status" value="1"/>
</dbReference>
<name>A0A9D0ZLM3_9FIRM</name>
<reference evidence="5" key="1">
    <citation type="submission" date="2020-10" db="EMBL/GenBank/DDBJ databases">
        <authorList>
            <person name="Gilroy R."/>
        </authorList>
    </citation>
    <scope>NUCLEOTIDE SEQUENCE</scope>
    <source>
        <strain evidence="5">ChiSjej6B24-2974</strain>
    </source>
</reference>
<keyword evidence="4" id="KW-0804">Transcription</keyword>
<keyword evidence="2" id="KW-0805">Transcription regulation</keyword>
<dbReference type="PIRSF" id="PIRSF019455">
    <property type="entry name" value="CopR_AtkY"/>
    <property type="match status" value="1"/>
</dbReference>
<dbReference type="AlphaFoldDB" id="A0A9D0ZLM3"/>
<evidence type="ECO:0000256" key="2">
    <source>
        <dbReference type="ARBA" id="ARBA00023015"/>
    </source>
</evidence>
<dbReference type="InterPro" id="IPR036390">
    <property type="entry name" value="WH_DNA-bd_sf"/>
</dbReference>
<evidence type="ECO:0000256" key="4">
    <source>
        <dbReference type="ARBA" id="ARBA00023163"/>
    </source>
</evidence>
<protein>
    <submittedName>
        <fullName evidence="5">BlaI/MecI/CopY family transcriptional regulator</fullName>
    </submittedName>
</protein>
<evidence type="ECO:0000256" key="1">
    <source>
        <dbReference type="ARBA" id="ARBA00011046"/>
    </source>
</evidence>
<reference evidence="5" key="2">
    <citation type="journal article" date="2021" name="PeerJ">
        <title>Extensive microbial diversity within the chicken gut microbiome revealed by metagenomics and culture.</title>
        <authorList>
            <person name="Gilroy R."/>
            <person name="Ravi A."/>
            <person name="Getino M."/>
            <person name="Pursley I."/>
            <person name="Horton D.L."/>
            <person name="Alikhan N.F."/>
            <person name="Baker D."/>
            <person name="Gharbi K."/>
            <person name="Hall N."/>
            <person name="Watson M."/>
            <person name="Adriaenssens E.M."/>
            <person name="Foster-Nyarko E."/>
            <person name="Jarju S."/>
            <person name="Secka A."/>
            <person name="Antonio M."/>
            <person name="Oren A."/>
            <person name="Chaudhuri R.R."/>
            <person name="La Ragione R."/>
            <person name="Hildebrand F."/>
            <person name="Pallen M.J."/>
        </authorList>
    </citation>
    <scope>NUCLEOTIDE SEQUENCE</scope>
    <source>
        <strain evidence="5">ChiSjej6B24-2974</strain>
    </source>
</reference>
<accession>A0A9D0ZLM3</accession>
<dbReference type="Gene3D" id="1.10.10.10">
    <property type="entry name" value="Winged helix-like DNA-binding domain superfamily/Winged helix DNA-binding domain"/>
    <property type="match status" value="1"/>
</dbReference>
<dbReference type="InterPro" id="IPR005650">
    <property type="entry name" value="BlaI_family"/>
</dbReference>
<evidence type="ECO:0000313" key="6">
    <source>
        <dbReference type="Proteomes" id="UP000824260"/>
    </source>
</evidence>
<evidence type="ECO:0000313" key="5">
    <source>
        <dbReference type="EMBL" id="HIQ82511.1"/>
    </source>
</evidence>
<dbReference type="SUPFAM" id="SSF46785">
    <property type="entry name" value="Winged helix' DNA-binding domain"/>
    <property type="match status" value="1"/>
</dbReference>
<evidence type="ECO:0000256" key="3">
    <source>
        <dbReference type="ARBA" id="ARBA00023125"/>
    </source>
</evidence>
<dbReference type="EMBL" id="DVFZ01000051">
    <property type="protein sequence ID" value="HIQ82511.1"/>
    <property type="molecule type" value="Genomic_DNA"/>
</dbReference>
<keyword evidence="3" id="KW-0238">DNA-binding</keyword>
<dbReference type="InterPro" id="IPR036388">
    <property type="entry name" value="WH-like_DNA-bd_sf"/>
</dbReference>
<proteinExistence type="inferred from homology"/>
<dbReference type="Proteomes" id="UP000824260">
    <property type="component" value="Unassembled WGS sequence"/>
</dbReference>
<dbReference type="GO" id="GO:0045892">
    <property type="term" value="P:negative regulation of DNA-templated transcription"/>
    <property type="evidence" value="ECO:0007669"/>
    <property type="project" value="InterPro"/>
</dbReference>
<dbReference type="GO" id="GO:0003677">
    <property type="term" value="F:DNA binding"/>
    <property type="evidence" value="ECO:0007669"/>
    <property type="project" value="UniProtKB-KW"/>
</dbReference>
<sequence>MRKLPEAELKVMAALWDAGGEAGSEELLAAVDEPWSRTTLLTLLKRLETRGFVTAVRQGRANRYRAAVEREAYLEAEGQSLLDRLCGHSIREFVRAMYDGERISQEELEDLRRYIDEVAQK</sequence>
<comment type="caution">
    <text evidence="5">The sequence shown here is derived from an EMBL/GenBank/DDBJ whole genome shotgun (WGS) entry which is preliminary data.</text>
</comment>
<comment type="similarity">
    <text evidence="1">Belongs to the BlaI transcriptional regulatory family.</text>
</comment>